<sequence length="180" mass="19428">MALGRRRHWSRQSDPGPCESAALRTGDLLVVDEAEMLDQDAARALLTLAEEAGARVAFIGDRHQLAAVGRGGVLDHAVAYADPAAVVTLETVRQFTDEAYAILSLRMREGYRSDEVFDALLARGQIVCTAPTSSAQRRSRASVRPATSSWPTPANRSPTSTRPSARSARTSIPSQEAARR</sequence>
<feature type="compositionally biased region" description="Low complexity" evidence="1">
    <location>
        <begin position="156"/>
        <end position="174"/>
    </location>
</feature>
<proteinExistence type="predicted"/>
<accession>A0ABP8K8V5</accession>
<comment type="caution">
    <text evidence="2">The sequence shown here is derived from an EMBL/GenBank/DDBJ whole genome shotgun (WGS) entry which is preliminary data.</text>
</comment>
<name>A0ABP8K8V5_9MICO</name>
<evidence type="ECO:0000313" key="2">
    <source>
        <dbReference type="EMBL" id="GAA4402195.1"/>
    </source>
</evidence>
<feature type="compositionally biased region" description="Low complexity" evidence="1">
    <location>
        <begin position="131"/>
        <end position="146"/>
    </location>
</feature>
<dbReference type="Gene3D" id="3.40.50.300">
    <property type="entry name" value="P-loop containing nucleotide triphosphate hydrolases"/>
    <property type="match status" value="1"/>
</dbReference>
<evidence type="ECO:0000313" key="3">
    <source>
        <dbReference type="Proteomes" id="UP001500390"/>
    </source>
</evidence>
<evidence type="ECO:0008006" key="4">
    <source>
        <dbReference type="Google" id="ProtNLM"/>
    </source>
</evidence>
<dbReference type="EMBL" id="BAABFX010000045">
    <property type="protein sequence ID" value="GAA4402195.1"/>
    <property type="molecule type" value="Genomic_DNA"/>
</dbReference>
<dbReference type="RefSeq" id="WP_211675432.1">
    <property type="nucleotide sequence ID" value="NZ_BAABFX010000045.1"/>
</dbReference>
<reference evidence="3" key="1">
    <citation type="journal article" date="2019" name="Int. J. Syst. Evol. Microbiol.">
        <title>The Global Catalogue of Microorganisms (GCM) 10K type strain sequencing project: providing services to taxonomists for standard genome sequencing and annotation.</title>
        <authorList>
            <consortium name="The Broad Institute Genomics Platform"/>
            <consortium name="The Broad Institute Genome Sequencing Center for Infectious Disease"/>
            <person name="Wu L."/>
            <person name="Ma J."/>
        </authorList>
    </citation>
    <scope>NUCLEOTIDE SEQUENCE [LARGE SCALE GENOMIC DNA]</scope>
    <source>
        <strain evidence="3">JCM 17738</strain>
    </source>
</reference>
<organism evidence="2 3">
    <name type="scientific">Ornithinibacter aureus</name>
    <dbReference type="NCBI Taxonomy" id="622664"/>
    <lineage>
        <taxon>Bacteria</taxon>
        <taxon>Bacillati</taxon>
        <taxon>Actinomycetota</taxon>
        <taxon>Actinomycetes</taxon>
        <taxon>Micrococcales</taxon>
        <taxon>Intrasporangiaceae</taxon>
        <taxon>Ornithinibacter</taxon>
    </lineage>
</organism>
<gene>
    <name evidence="2" type="ORF">GCM10023153_31150</name>
</gene>
<keyword evidence="3" id="KW-1185">Reference proteome</keyword>
<dbReference type="SUPFAM" id="SSF52540">
    <property type="entry name" value="P-loop containing nucleoside triphosphate hydrolases"/>
    <property type="match status" value="1"/>
</dbReference>
<feature type="region of interest" description="Disordered" evidence="1">
    <location>
        <begin position="131"/>
        <end position="180"/>
    </location>
</feature>
<dbReference type="InterPro" id="IPR027417">
    <property type="entry name" value="P-loop_NTPase"/>
</dbReference>
<dbReference type="Proteomes" id="UP001500390">
    <property type="component" value="Unassembled WGS sequence"/>
</dbReference>
<protein>
    <recommendedName>
        <fullName evidence="4">AAA domain-containing protein</fullName>
    </recommendedName>
</protein>
<dbReference type="Pfam" id="PF13604">
    <property type="entry name" value="AAA_30"/>
    <property type="match status" value="1"/>
</dbReference>
<evidence type="ECO:0000256" key="1">
    <source>
        <dbReference type="SAM" id="MobiDB-lite"/>
    </source>
</evidence>